<sequence length="293" mass="33532">MTYNFNLNNLPGNPEIRIIGARSAGKSTYLSALAKYPNARQDSLIQTIHPFNENAAKLISMASDILENGLSLAPTRKEEDINNVPTYTFLIELKSNIFTRKNIRFQISLREYCGEIIKDLLHDTANHTLRTYLDDCANASGILLLIDGTSREDQLYAQAFTRLQIELNERLISRNRRLRNYRIAIAFTKAEQAEVWVHRHNIKDFINLHFPQMQSTLNAWAKIWGCPVNHFFCSAFGMKGYPPQPNIKTLSRDSSGISAIIANPLLWRPFGLVAPIYWLHTGKDNQKLRDIEE</sequence>
<accession>A0A3S1CFX5</accession>
<gene>
    <name evidence="1" type="ORF">DSM106972_071610</name>
</gene>
<protein>
    <recommendedName>
        <fullName evidence="3">G domain-containing protein</fullName>
    </recommendedName>
</protein>
<dbReference type="Gene3D" id="3.40.50.300">
    <property type="entry name" value="P-loop containing nucleotide triphosphate hydrolases"/>
    <property type="match status" value="1"/>
</dbReference>
<evidence type="ECO:0008006" key="3">
    <source>
        <dbReference type="Google" id="ProtNLM"/>
    </source>
</evidence>
<name>A0A3S1CFX5_9CYAN</name>
<dbReference type="OrthoDB" id="495726at2"/>
<dbReference type="SUPFAM" id="SSF52540">
    <property type="entry name" value="P-loop containing nucleoside triphosphate hydrolases"/>
    <property type="match status" value="1"/>
</dbReference>
<proteinExistence type="predicted"/>
<dbReference type="Proteomes" id="UP000271624">
    <property type="component" value="Unassembled WGS sequence"/>
</dbReference>
<keyword evidence="2" id="KW-1185">Reference proteome</keyword>
<evidence type="ECO:0000313" key="1">
    <source>
        <dbReference type="EMBL" id="RUT00752.1"/>
    </source>
</evidence>
<organism evidence="1 2">
    <name type="scientific">Dulcicalothrix desertica PCC 7102</name>
    <dbReference type="NCBI Taxonomy" id="232991"/>
    <lineage>
        <taxon>Bacteria</taxon>
        <taxon>Bacillati</taxon>
        <taxon>Cyanobacteriota</taxon>
        <taxon>Cyanophyceae</taxon>
        <taxon>Nostocales</taxon>
        <taxon>Calotrichaceae</taxon>
        <taxon>Dulcicalothrix</taxon>
    </lineage>
</organism>
<dbReference type="InterPro" id="IPR027417">
    <property type="entry name" value="P-loop_NTPase"/>
</dbReference>
<evidence type="ECO:0000313" key="2">
    <source>
        <dbReference type="Proteomes" id="UP000271624"/>
    </source>
</evidence>
<reference evidence="1" key="2">
    <citation type="journal article" date="2019" name="Genome Biol. Evol.">
        <title>Day and night: Metabolic profiles and evolutionary relationships of six axenic non-marine cyanobacteria.</title>
        <authorList>
            <person name="Will S.E."/>
            <person name="Henke P."/>
            <person name="Boedeker C."/>
            <person name="Huang S."/>
            <person name="Brinkmann H."/>
            <person name="Rohde M."/>
            <person name="Jarek M."/>
            <person name="Friedl T."/>
            <person name="Seufert S."/>
            <person name="Schumacher M."/>
            <person name="Overmann J."/>
            <person name="Neumann-Schaal M."/>
            <person name="Petersen J."/>
        </authorList>
    </citation>
    <scope>NUCLEOTIDE SEQUENCE [LARGE SCALE GENOMIC DNA]</scope>
    <source>
        <strain evidence="1">PCC 7102</strain>
    </source>
</reference>
<reference evidence="1" key="1">
    <citation type="submission" date="2018-12" db="EMBL/GenBank/DDBJ databases">
        <authorList>
            <person name="Will S."/>
            <person name="Neumann-Schaal M."/>
            <person name="Henke P."/>
        </authorList>
    </citation>
    <scope>NUCLEOTIDE SEQUENCE</scope>
    <source>
        <strain evidence="1">PCC 7102</strain>
    </source>
</reference>
<dbReference type="RefSeq" id="WP_127085284.1">
    <property type="nucleotide sequence ID" value="NZ_RSCL01000022.1"/>
</dbReference>
<dbReference type="EMBL" id="RSCL01000022">
    <property type="protein sequence ID" value="RUT00752.1"/>
    <property type="molecule type" value="Genomic_DNA"/>
</dbReference>
<dbReference type="AlphaFoldDB" id="A0A3S1CFX5"/>
<comment type="caution">
    <text evidence="1">The sequence shown here is derived from an EMBL/GenBank/DDBJ whole genome shotgun (WGS) entry which is preliminary data.</text>
</comment>